<dbReference type="PANTHER" id="PTHR24269">
    <property type="entry name" value="KREMEN PROTEIN"/>
    <property type="match status" value="1"/>
</dbReference>
<dbReference type="Pfam" id="PF01822">
    <property type="entry name" value="WSC"/>
    <property type="match status" value="3"/>
</dbReference>
<feature type="coiled-coil region" evidence="7">
    <location>
        <begin position="492"/>
        <end position="519"/>
    </location>
</feature>
<keyword evidence="4" id="KW-1133">Transmembrane helix</keyword>
<feature type="signal peptide" evidence="9">
    <location>
        <begin position="1"/>
        <end position="21"/>
    </location>
</feature>
<keyword evidence="6" id="KW-0325">Glycoprotein</keyword>
<feature type="domain" description="WSC" evidence="10">
    <location>
        <begin position="388"/>
        <end position="478"/>
    </location>
</feature>
<keyword evidence="5" id="KW-0472">Membrane</keyword>
<evidence type="ECO:0000259" key="10">
    <source>
        <dbReference type="PROSITE" id="PS51212"/>
    </source>
</evidence>
<feature type="region of interest" description="Disordered" evidence="8">
    <location>
        <begin position="653"/>
        <end position="685"/>
    </location>
</feature>
<protein>
    <recommendedName>
        <fullName evidence="10">WSC domain-containing protein</fullName>
    </recommendedName>
</protein>
<feature type="domain" description="WSC" evidence="10">
    <location>
        <begin position="175"/>
        <end position="264"/>
    </location>
</feature>
<evidence type="ECO:0000256" key="1">
    <source>
        <dbReference type="ARBA" id="ARBA00004167"/>
    </source>
</evidence>
<evidence type="ECO:0000313" key="12">
    <source>
        <dbReference type="Proteomes" id="UP001373714"/>
    </source>
</evidence>
<gene>
    <name evidence="11" type="ORF">TWF730_011259</name>
</gene>
<feature type="domain" description="WSC" evidence="10">
    <location>
        <begin position="276"/>
        <end position="366"/>
    </location>
</feature>
<accession>A0AAV9UKL3</accession>
<comment type="subcellular location">
    <subcellularLocation>
        <location evidence="1">Membrane</location>
        <topology evidence="1">Single-pass membrane protein</topology>
    </subcellularLocation>
</comment>
<evidence type="ECO:0000256" key="9">
    <source>
        <dbReference type="SAM" id="SignalP"/>
    </source>
</evidence>
<comment type="caution">
    <text evidence="11">The sequence shown here is derived from an EMBL/GenBank/DDBJ whole genome shotgun (WGS) entry which is preliminary data.</text>
</comment>
<evidence type="ECO:0000256" key="4">
    <source>
        <dbReference type="ARBA" id="ARBA00022989"/>
    </source>
</evidence>
<dbReference type="EMBL" id="JAVHNS010000009">
    <property type="protein sequence ID" value="KAK6343669.1"/>
    <property type="molecule type" value="Genomic_DNA"/>
</dbReference>
<keyword evidence="3 9" id="KW-0732">Signal</keyword>
<evidence type="ECO:0000256" key="2">
    <source>
        <dbReference type="ARBA" id="ARBA00022692"/>
    </source>
</evidence>
<evidence type="ECO:0000256" key="5">
    <source>
        <dbReference type="ARBA" id="ARBA00023136"/>
    </source>
</evidence>
<proteinExistence type="predicted"/>
<organism evidence="11 12">
    <name type="scientific">Orbilia blumenaviensis</name>
    <dbReference type="NCBI Taxonomy" id="1796055"/>
    <lineage>
        <taxon>Eukaryota</taxon>
        <taxon>Fungi</taxon>
        <taxon>Dikarya</taxon>
        <taxon>Ascomycota</taxon>
        <taxon>Pezizomycotina</taxon>
        <taxon>Orbiliomycetes</taxon>
        <taxon>Orbiliales</taxon>
        <taxon>Orbiliaceae</taxon>
        <taxon>Orbilia</taxon>
    </lineage>
</organism>
<feature type="compositionally biased region" description="Acidic residues" evidence="8">
    <location>
        <begin position="664"/>
        <end position="681"/>
    </location>
</feature>
<evidence type="ECO:0000256" key="6">
    <source>
        <dbReference type="ARBA" id="ARBA00023180"/>
    </source>
</evidence>
<dbReference type="SMART" id="SM00321">
    <property type="entry name" value="WSC"/>
    <property type="match status" value="3"/>
</dbReference>
<keyword evidence="7" id="KW-0175">Coiled coil</keyword>
<dbReference type="Proteomes" id="UP001373714">
    <property type="component" value="Unassembled WGS sequence"/>
</dbReference>
<name>A0AAV9UKL3_9PEZI</name>
<evidence type="ECO:0000256" key="7">
    <source>
        <dbReference type="SAM" id="Coils"/>
    </source>
</evidence>
<evidence type="ECO:0000256" key="8">
    <source>
        <dbReference type="SAM" id="MobiDB-lite"/>
    </source>
</evidence>
<dbReference type="PROSITE" id="PS51212">
    <property type="entry name" value="WSC"/>
    <property type="match status" value="3"/>
</dbReference>
<evidence type="ECO:0000313" key="11">
    <source>
        <dbReference type="EMBL" id="KAK6343669.1"/>
    </source>
</evidence>
<dbReference type="AlphaFoldDB" id="A0AAV9UKL3"/>
<reference evidence="11 12" key="1">
    <citation type="submission" date="2019-10" db="EMBL/GenBank/DDBJ databases">
        <authorList>
            <person name="Palmer J.M."/>
        </authorList>
    </citation>
    <scope>NUCLEOTIDE SEQUENCE [LARGE SCALE GENOMIC DNA]</scope>
    <source>
        <strain evidence="11 12">TWF730</strain>
    </source>
</reference>
<sequence length="1063" mass="115657">MRSKSIFLALAGLSAFPGINGQSVQCVTVADGCSAGAINEDAINDAISRFETGLFYGGGSEPVVFSSALRAGGAALAMISYTCNGGSPPPRLEGSVIRGNFRKILSCPNRCGGVASSTNSNCGFGILVSNNAANTDCFSKAIDHVPQGTTTTTTSRTTTTTTGAATPTINPGTNGFTYYGCYSDDVNARVLSNQYVDANGMTIAACMDRAAGYNFAGVEYGQECWYGNALSGSNGESSGCNMPCPGKANELCGGGNRIQLYKNPSYQPPNTPNLGAFTSGGCYTDSVESRGLDHTTTDAAMTIQKCLQFAAGFKYAAVQYHNECFWGNELKSSSVPAASEDCNAPCAGDSSQMCGGGNRLSLYINGAYQGPQEPQEPDLPSINQGNEDWELLGCKTDSASSRALENSEVDSSMTVAKCLELAFSYKYAAVQGGNTCYWGDELGSSSQNADADQCNTACGGNSGESCGGSLKNVVYTSTDFEEIDVPAMIELMEDLYHTEQEMIAELQEYESQRLQAEAEGEQEGGGNKRKRFIPAIWAARLAATWVRVRARTDRALRVNIRFRARMQGAWRRLGPYLQRFLVNRPQAPQQFEMQALIPAQRHAVVVAQRGGEIMAIQAARAAQGILVAVELGTAIGRAIADIVDVITWHQDLDRYGPVQPTDPDPPDNPDPPEDDPQDPENLEPCPCGIGGCINPGLKLARSAPMKPRVLEKRRSGEYYTLERCTSLSYKVRNYPTSSELRDIYQQVNLPPPYYDLRYFTPPGAILCSWMIHDAGAPQPLTPGTQNPLANYQTEHVFENNLMKGFFDEMVRVGCAPCAADATGPGLREMFFNRITTQPNSRYNPQSFTLYMVDRMSWYMDTHRNQGYLEDFVTLEERINKNKYQILFGVTVPDQWGDGLHGNLQRYIELIARVQAVFQYMNEARISSTFVDTFNRVLGEFDAFGADQAYGANHPPRSPPGSTCAAAASIPQGSPDSWSFRFHNYIASVLVDVERKMGQWAINTVFNMQLRSDALWPPQPPPAPVPIQKQQFDAWVATQSAVGGLLHPGSYKFDRIAYATFGLT</sequence>
<feature type="chain" id="PRO_5043720918" description="WSC domain-containing protein" evidence="9">
    <location>
        <begin position="22"/>
        <end position="1063"/>
    </location>
</feature>
<keyword evidence="12" id="KW-1185">Reference proteome</keyword>
<dbReference type="PANTHER" id="PTHR24269:SF16">
    <property type="entry name" value="PROTEIN SLG1"/>
    <property type="match status" value="1"/>
</dbReference>
<dbReference type="InterPro" id="IPR051836">
    <property type="entry name" value="Kremen_rcpt"/>
</dbReference>
<evidence type="ECO:0000256" key="3">
    <source>
        <dbReference type="ARBA" id="ARBA00022729"/>
    </source>
</evidence>
<dbReference type="GO" id="GO:0005886">
    <property type="term" value="C:plasma membrane"/>
    <property type="evidence" value="ECO:0007669"/>
    <property type="project" value="TreeGrafter"/>
</dbReference>
<dbReference type="InterPro" id="IPR002889">
    <property type="entry name" value="WSC_carb-bd"/>
</dbReference>
<keyword evidence="2" id="KW-0812">Transmembrane</keyword>